<dbReference type="Gene3D" id="2.60.120.260">
    <property type="entry name" value="Galactose-binding domain-like"/>
    <property type="match status" value="1"/>
</dbReference>
<dbReference type="Pfam" id="PF00722">
    <property type="entry name" value="Glyco_hydro_16"/>
    <property type="match status" value="1"/>
</dbReference>
<dbReference type="PROSITE" id="PS52006">
    <property type="entry name" value="GH64"/>
    <property type="match status" value="1"/>
</dbReference>
<dbReference type="InterPro" id="IPR037176">
    <property type="entry name" value="Osmotin/thaumatin-like_sf"/>
</dbReference>
<accession>A0A1K1PX16</accession>
<gene>
    <name evidence="7" type="ORF">SAMN02927921_02102</name>
</gene>
<dbReference type="GO" id="GO:0004553">
    <property type="term" value="F:hydrolase activity, hydrolyzing O-glycosyl compounds"/>
    <property type="evidence" value="ECO:0007669"/>
    <property type="project" value="InterPro"/>
</dbReference>
<proteinExistence type="inferred from homology"/>
<dbReference type="InterPro" id="IPR008979">
    <property type="entry name" value="Galactose-bd-like_sf"/>
</dbReference>
<dbReference type="Gene3D" id="2.60.110.10">
    <property type="entry name" value="Thaumatin"/>
    <property type="match status" value="1"/>
</dbReference>
<evidence type="ECO:0000259" key="4">
    <source>
        <dbReference type="PROSITE" id="PS51175"/>
    </source>
</evidence>
<feature type="domain" description="GH64" evidence="6">
    <location>
        <begin position="22"/>
        <end position="419"/>
    </location>
</feature>
<dbReference type="Gene3D" id="3.30.920.50">
    <property type="entry name" value="Beta-1,3-glucanase, C-terminal domain"/>
    <property type="match status" value="1"/>
</dbReference>
<dbReference type="InterPro" id="IPR013320">
    <property type="entry name" value="ConA-like_dom_sf"/>
</dbReference>
<dbReference type="Pfam" id="PF03422">
    <property type="entry name" value="CBM_6"/>
    <property type="match status" value="1"/>
</dbReference>
<name>A0A1K1PX16_9FLAO</name>
<dbReference type="CDD" id="cd09214">
    <property type="entry name" value="GH64-like"/>
    <property type="match status" value="1"/>
</dbReference>
<dbReference type="STRING" id="1150368.SAMN02927921_02102"/>
<dbReference type="CDD" id="cd04080">
    <property type="entry name" value="CBM6_cellulase-like"/>
    <property type="match status" value="1"/>
</dbReference>
<dbReference type="Gene3D" id="2.60.120.200">
    <property type="match status" value="1"/>
</dbReference>
<dbReference type="PANTHER" id="PTHR10963">
    <property type="entry name" value="GLYCOSYL HYDROLASE-RELATED"/>
    <property type="match status" value="1"/>
</dbReference>
<evidence type="ECO:0000259" key="5">
    <source>
        <dbReference type="PROSITE" id="PS51762"/>
    </source>
</evidence>
<feature type="chain" id="PRO_5009666828" evidence="3">
    <location>
        <begin position="22"/>
        <end position="884"/>
    </location>
</feature>
<sequence length="884" mass="96959">MKTILYPILLLLMLTGVPVKAQTTVPFTINNNSPYPDSELYVAVVGEDLAVPSQHVWVNTATSTVFPMAPSYNTIQGPVVGGNAGPGGDGKYADCFTRLSDIPNKTIMLPPIQGCRVFIAIGSPLYLYFFGASGAQRGYTSPSYTNPTDPNIGIKYEIIELTNNQYGFFGNPTRVDSYQYPLTMELFGNDGYYKKVGEQASHTDILAAFPSSVPTEFQGCLDTTTEEITAPGKIEDFADGSVGTMPNPGPYVNYMKPYVDAVWAKYATEDLIFDSGDAGIWQGRVQGEQLVMTAVTGGFQGRQAIITRRPTTQEVFEGKGVLDMDVQDGTTDKLVQAQICAALNRHVIDISTPNVGQQDWSDDSQYYLQSPCNHYAKFWHQQGISIDDLSYGFPYDDVWDYSSSVHTPNPQKVVIGFGDHTTPDNAANDDWQLVWQDEFTGGIGPDWVFETGNGSNGWGNNELQYYRSQNATVENGALVITAKQESFGGYNYTSARMKTQGKKSFKYGKIEARIAMPSALGTWPAFWMLGNSISSVGWPKCGEIDIMEHINTAPEIHGTIHWEDHNGNYASYGGDTPANVTAYHVYSVEWDANYIRWFMDGQQYHEADISNGVNGTHEFHENFFILLNMAIGGNWPGFQVDNSALPARLYVDYVRVYQRNGGGGGNPGISQHIEAEDYSTMSGVQTENTTDSGGGLNVGYIDTGDWMAYNNINIPASGNYTIQYRVASENGGGQLSLDVNAGATVLGNVGIPSTGGWQNWTTVSHNVYINAGTYNFGIYAQSGGWNINWWRIISQASGSTVAQQQASPETESILYPNPTPGHLQVEFDGEKAAIGVFDINGRLVIPFRNITPGEDIDVSHLKSGIYILKMNAGGTEKTRRFIRK</sequence>
<dbReference type="InterPro" id="IPR050546">
    <property type="entry name" value="Glycosyl_Hydrlase_16"/>
</dbReference>
<dbReference type="Proteomes" id="UP000182248">
    <property type="component" value="Unassembled WGS sequence"/>
</dbReference>
<keyword evidence="2 3" id="KW-0732">Signal</keyword>
<dbReference type="CDD" id="cd08023">
    <property type="entry name" value="GH16_laminarinase_like"/>
    <property type="match status" value="1"/>
</dbReference>
<dbReference type="Pfam" id="PF18962">
    <property type="entry name" value="Por_Secre_tail"/>
    <property type="match status" value="1"/>
</dbReference>
<reference evidence="7 8" key="1">
    <citation type="submission" date="2016-11" db="EMBL/GenBank/DDBJ databases">
        <authorList>
            <person name="Jaros S."/>
            <person name="Januszkiewicz K."/>
            <person name="Wedrychowicz H."/>
        </authorList>
    </citation>
    <scope>NUCLEOTIDE SEQUENCE [LARGE SCALE GENOMIC DNA]</scope>
    <source>
        <strain evidence="7 8">CGMCC 1.12145</strain>
    </source>
</reference>
<dbReference type="SUPFAM" id="SSF49899">
    <property type="entry name" value="Concanavalin A-like lectins/glucanases"/>
    <property type="match status" value="1"/>
</dbReference>
<dbReference type="InterPro" id="IPR026444">
    <property type="entry name" value="Secre_tail"/>
</dbReference>
<feature type="domain" description="CBM6" evidence="4">
    <location>
        <begin position="671"/>
        <end position="793"/>
    </location>
</feature>
<dbReference type="EMBL" id="FPJE01000010">
    <property type="protein sequence ID" value="SFW52061.1"/>
    <property type="molecule type" value="Genomic_DNA"/>
</dbReference>
<dbReference type="NCBIfam" id="TIGR04183">
    <property type="entry name" value="Por_Secre_tail"/>
    <property type="match status" value="1"/>
</dbReference>
<keyword evidence="8" id="KW-1185">Reference proteome</keyword>
<dbReference type="RefSeq" id="WP_217652366.1">
    <property type="nucleotide sequence ID" value="NZ_FPJE01000010.1"/>
</dbReference>
<feature type="signal peptide" evidence="3">
    <location>
        <begin position="1"/>
        <end position="21"/>
    </location>
</feature>
<dbReference type="AlphaFoldDB" id="A0A1K1PX16"/>
<dbReference type="PROSITE" id="PS51175">
    <property type="entry name" value="CBM6"/>
    <property type="match status" value="1"/>
</dbReference>
<evidence type="ECO:0000256" key="1">
    <source>
        <dbReference type="ARBA" id="ARBA00006865"/>
    </source>
</evidence>
<dbReference type="InterPro" id="IPR042517">
    <property type="entry name" value="Glyco_hydro_64_N_2"/>
</dbReference>
<evidence type="ECO:0000313" key="7">
    <source>
        <dbReference type="EMBL" id="SFW52061.1"/>
    </source>
</evidence>
<comment type="similarity">
    <text evidence="1">Belongs to the glycosyl hydrolase 16 family.</text>
</comment>
<dbReference type="SMART" id="SM00606">
    <property type="entry name" value="CBD_IV"/>
    <property type="match status" value="1"/>
</dbReference>
<dbReference type="Pfam" id="PF16483">
    <property type="entry name" value="Glyco_hydro_64"/>
    <property type="match status" value="1"/>
</dbReference>
<dbReference type="PANTHER" id="PTHR10963:SF55">
    <property type="entry name" value="GLYCOSIDE HYDROLASE FAMILY 16 PROTEIN"/>
    <property type="match status" value="1"/>
</dbReference>
<dbReference type="GO" id="GO:0030246">
    <property type="term" value="F:carbohydrate binding"/>
    <property type="evidence" value="ECO:0007669"/>
    <property type="project" value="InterPro"/>
</dbReference>
<dbReference type="InterPro" id="IPR005084">
    <property type="entry name" value="CBM6"/>
</dbReference>
<dbReference type="InterPro" id="IPR006584">
    <property type="entry name" value="Cellulose-bd_IV"/>
</dbReference>
<dbReference type="GO" id="GO:0005975">
    <property type="term" value="P:carbohydrate metabolic process"/>
    <property type="evidence" value="ECO:0007669"/>
    <property type="project" value="InterPro"/>
</dbReference>
<evidence type="ECO:0000259" key="6">
    <source>
        <dbReference type="PROSITE" id="PS52006"/>
    </source>
</evidence>
<protein>
    <submittedName>
        <fullName evidence="7">Por secretion system C-terminal sorting domain-containing protein</fullName>
    </submittedName>
</protein>
<evidence type="ECO:0000313" key="8">
    <source>
        <dbReference type="Proteomes" id="UP000182248"/>
    </source>
</evidence>
<dbReference type="SUPFAM" id="SSF49785">
    <property type="entry name" value="Galactose-binding domain-like"/>
    <property type="match status" value="1"/>
</dbReference>
<feature type="domain" description="GH16" evidence="5">
    <location>
        <begin position="402"/>
        <end position="662"/>
    </location>
</feature>
<dbReference type="InterPro" id="IPR000757">
    <property type="entry name" value="Beta-glucanase-like"/>
</dbReference>
<dbReference type="PROSITE" id="PS51762">
    <property type="entry name" value="GH16_2"/>
    <property type="match status" value="1"/>
</dbReference>
<evidence type="ECO:0000256" key="3">
    <source>
        <dbReference type="SAM" id="SignalP"/>
    </source>
</evidence>
<evidence type="ECO:0000256" key="2">
    <source>
        <dbReference type="ARBA" id="ARBA00022729"/>
    </source>
</evidence>
<organism evidence="7 8">
    <name type="scientific">Sinomicrobium oceani</name>
    <dbReference type="NCBI Taxonomy" id="1150368"/>
    <lineage>
        <taxon>Bacteria</taxon>
        <taxon>Pseudomonadati</taxon>
        <taxon>Bacteroidota</taxon>
        <taxon>Flavobacteriia</taxon>
        <taxon>Flavobacteriales</taxon>
        <taxon>Flavobacteriaceae</taxon>
        <taxon>Sinomicrobium</taxon>
    </lineage>
</organism>
<dbReference type="InterPro" id="IPR032477">
    <property type="entry name" value="Glyco_hydro_64"/>
</dbReference>